<dbReference type="PROSITE" id="PS50071">
    <property type="entry name" value="HOMEOBOX_2"/>
    <property type="match status" value="1"/>
</dbReference>
<dbReference type="GO" id="GO:0000981">
    <property type="term" value="F:DNA-binding transcription factor activity, RNA polymerase II-specific"/>
    <property type="evidence" value="ECO:0007669"/>
    <property type="project" value="InterPro"/>
</dbReference>
<keyword evidence="4 8" id="KW-0238">DNA-binding</keyword>
<accession>A0A8B9HFV0</accession>
<evidence type="ECO:0000256" key="8">
    <source>
        <dbReference type="PROSITE-ProRule" id="PRU00108"/>
    </source>
</evidence>
<dbReference type="KEGG" id="amex:103035191"/>
<sequence>MDSYQEFTCDGRTGIPFPAGNCASEARREDLDQRTSSELRFRVEGRFLADFAHHCFPPLTDNDPKSSRDLVCAGSSAPPFPQNEEGDFYCPGQPQVPSFARAGEQNLSGEEHCPSSRALTSPSVQKLGLVHSLAQVHPEDDPRKRAALEDNTERALPLKLHENIQSGKTFEWMKVKRRQPRGVGASVCGHGLLGQVFCGGKSSSNDFSSGQPGSPRTNFSTKQLTELEKEFHFSRYLTRARRVEIASSLQLSETQVKIWFQNRRMKQKKLQREGLGREQERVQDTNGAEPHSPPENS</sequence>
<name>A0A8B9HFV0_ASTMX</name>
<dbReference type="GO" id="GO:0000978">
    <property type="term" value="F:RNA polymerase II cis-regulatory region sequence-specific DNA binding"/>
    <property type="evidence" value="ECO:0007669"/>
    <property type="project" value="TreeGrafter"/>
</dbReference>
<feature type="DNA-binding region" description="Homeobox" evidence="8">
    <location>
        <begin position="212"/>
        <end position="271"/>
    </location>
</feature>
<keyword evidence="7 8" id="KW-0539">Nucleus</keyword>
<evidence type="ECO:0000256" key="6">
    <source>
        <dbReference type="ARBA" id="ARBA00023163"/>
    </source>
</evidence>
<dbReference type="GO" id="GO:0005634">
    <property type="term" value="C:nucleus"/>
    <property type="evidence" value="ECO:0007669"/>
    <property type="project" value="UniProtKB-SubCell"/>
</dbReference>
<evidence type="ECO:0000256" key="9">
    <source>
        <dbReference type="RuleBase" id="RU000682"/>
    </source>
</evidence>
<keyword evidence="6" id="KW-0804">Transcription</keyword>
<evidence type="ECO:0000256" key="10">
    <source>
        <dbReference type="SAM" id="MobiDB-lite"/>
    </source>
</evidence>
<protein>
    <recommendedName>
        <fullName evidence="11">Homeobox domain-containing protein</fullName>
    </recommendedName>
</protein>
<reference evidence="12" key="1">
    <citation type="submission" date="2025-08" db="UniProtKB">
        <authorList>
            <consortium name="Ensembl"/>
        </authorList>
    </citation>
    <scope>IDENTIFICATION</scope>
</reference>
<dbReference type="InterPro" id="IPR046327">
    <property type="entry name" value="HXA1/B1/D1"/>
</dbReference>
<keyword evidence="2" id="KW-0217">Developmental protein</keyword>
<feature type="region of interest" description="Disordered" evidence="10">
    <location>
        <begin position="263"/>
        <end position="297"/>
    </location>
</feature>
<evidence type="ECO:0000313" key="12">
    <source>
        <dbReference type="Ensembl" id="ENSAMXP00005012806.1"/>
    </source>
</evidence>
<evidence type="ECO:0000256" key="4">
    <source>
        <dbReference type="ARBA" id="ARBA00023125"/>
    </source>
</evidence>
<dbReference type="Proteomes" id="UP000694621">
    <property type="component" value="Unplaced"/>
</dbReference>
<dbReference type="InterPro" id="IPR009057">
    <property type="entry name" value="Homeodomain-like_sf"/>
</dbReference>
<comment type="subcellular location">
    <subcellularLocation>
        <location evidence="1 8 9">Nucleus</location>
    </subcellularLocation>
</comment>
<evidence type="ECO:0000256" key="7">
    <source>
        <dbReference type="ARBA" id="ARBA00023242"/>
    </source>
</evidence>
<organism evidence="12 13">
    <name type="scientific">Astyanax mexicanus</name>
    <name type="common">Blind cave fish</name>
    <name type="synonym">Astyanax fasciatus mexicanus</name>
    <dbReference type="NCBI Taxonomy" id="7994"/>
    <lineage>
        <taxon>Eukaryota</taxon>
        <taxon>Metazoa</taxon>
        <taxon>Chordata</taxon>
        <taxon>Craniata</taxon>
        <taxon>Vertebrata</taxon>
        <taxon>Euteleostomi</taxon>
        <taxon>Actinopterygii</taxon>
        <taxon>Neopterygii</taxon>
        <taxon>Teleostei</taxon>
        <taxon>Ostariophysi</taxon>
        <taxon>Characiformes</taxon>
        <taxon>Characoidei</taxon>
        <taxon>Acestrorhamphidae</taxon>
        <taxon>Acestrorhamphinae</taxon>
        <taxon>Astyanax</taxon>
    </lineage>
</organism>
<dbReference type="InterPro" id="IPR001356">
    <property type="entry name" value="HD"/>
</dbReference>
<dbReference type="Ensembl" id="ENSAMXT00005014184.1">
    <property type="protein sequence ID" value="ENSAMXP00005012806.1"/>
    <property type="gene ID" value="ENSAMXG00005006908.1"/>
</dbReference>
<dbReference type="PANTHER" id="PTHR45946">
    <property type="entry name" value="HOMEOBOX PROTEIN ROUGH-RELATED"/>
    <property type="match status" value="1"/>
</dbReference>
<dbReference type="InterPro" id="IPR020479">
    <property type="entry name" value="HD_metazoa"/>
</dbReference>
<evidence type="ECO:0000256" key="3">
    <source>
        <dbReference type="ARBA" id="ARBA00023015"/>
    </source>
</evidence>
<evidence type="ECO:0000256" key="5">
    <source>
        <dbReference type="ARBA" id="ARBA00023155"/>
    </source>
</evidence>
<feature type="compositionally biased region" description="Basic and acidic residues" evidence="10">
    <location>
        <begin position="270"/>
        <end position="283"/>
    </location>
</feature>
<dbReference type="CTD" id="58046"/>
<dbReference type="InterPro" id="IPR017970">
    <property type="entry name" value="Homeobox_CS"/>
</dbReference>
<dbReference type="SMART" id="SM00389">
    <property type="entry name" value="HOX"/>
    <property type="match status" value="1"/>
</dbReference>
<dbReference type="AlphaFoldDB" id="A0A8B9HFV0"/>
<dbReference type="SUPFAM" id="SSF46689">
    <property type="entry name" value="Homeodomain-like"/>
    <property type="match status" value="1"/>
</dbReference>
<evidence type="ECO:0000313" key="13">
    <source>
        <dbReference type="Proteomes" id="UP000694621"/>
    </source>
</evidence>
<evidence type="ECO:0000256" key="2">
    <source>
        <dbReference type="ARBA" id="ARBA00022473"/>
    </source>
</evidence>
<dbReference type="FunFam" id="1.10.10.60:FF:000113">
    <property type="entry name" value="homeobox protein Hox-B1"/>
    <property type="match status" value="1"/>
</dbReference>
<dbReference type="Gene3D" id="1.10.10.60">
    <property type="entry name" value="Homeodomain-like"/>
    <property type="match status" value="1"/>
</dbReference>
<dbReference type="GeneID" id="103035191"/>
<dbReference type="PANTHER" id="PTHR45946:SF5">
    <property type="entry name" value="HOMEOBOX PROTEIN HOX-B1"/>
    <property type="match status" value="1"/>
</dbReference>
<evidence type="ECO:0000256" key="1">
    <source>
        <dbReference type="ARBA" id="ARBA00004123"/>
    </source>
</evidence>
<dbReference type="CDD" id="cd00086">
    <property type="entry name" value="homeodomain"/>
    <property type="match status" value="1"/>
</dbReference>
<dbReference type="Pfam" id="PF00046">
    <property type="entry name" value="Homeodomain"/>
    <property type="match status" value="1"/>
</dbReference>
<feature type="domain" description="Homeobox" evidence="11">
    <location>
        <begin position="210"/>
        <end position="270"/>
    </location>
</feature>
<dbReference type="PROSITE" id="PS00027">
    <property type="entry name" value="HOMEOBOX_1"/>
    <property type="match status" value="1"/>
</dbReference>
<evidence type="ECO:0000259" key="11">
    <source>
        <dbReference type="PROSITE" id="PS50071"/>
    </source>
</evidence>
<keyword evidence="3" id="KW-0805">Transcription regulation</keyword>
<dbReference type="PRINTS" id="PR00024">
    <property type="entry name" value="HOMEOBOX"/>
</dbReference>
<keyword evidence="5 8" id="KW-0371">Homeobox</keyword>
<proteinExistence type="predicted"/>